<gene>
    <name evidence="7" type="ORF">COHA_003745</name>
</gene>
<proteinExistence type="inferred from homology"/>
<dbReference type="EMBL" id="JADXDR010000050">
    <property type="protein sequence ID" value="KAI7842641.1"/>
    <property type="molecule type" value="Genomic_DNA"/>
</dbReference>
<dbReference type="InterPro" id="IPR041489">
    <property type="entry name" value="PDZ_6"/>
</dbReference>
<dbReference type="PANTHER" id="PTHR32060:SF22">
    <property type="entry name" value="CARBOXYL-TERMINAL-PROCESSING PEPTIDASE 3, CHLOROPLASTIC"/>
    <property type="match status" value="1"/>
</dbReference>
<evidence type="ECO:0000256" key="5">
    <source>
        <dbReference type="SAM" id="MobiDB-lite"/>
    </source>
</evidence>
<dbReference type="Proteomes" id="UP001205105">
    <property type="component" value="Unassembled WGS sequence"/>
</dbReference>
<evidence type="ECO:0000313" key="8">
    <source>
        <dbReference type="Proteomes" id="UP001205105"/>
    </source>
</evidence>
<keyword evidence="4" id="KW-0720">Serine protease</keyword>
<dbReference type="InterPro" id="IPR005151">
    <property type="entry name" value="Tail-specific_protease"/>
</dbReference>
<keyword evidence="2" id="KW-0645">Protease</keyword>
<dbReference type="NCBIfam" id="TIGR00225">
    <property type="entry name" value="prc"/>
    <property type="match status" value="1"/>
</dbReference>
<feature type="compositionally biased region" description="Low complexity" evidence="5">
    <location>
        <begin position="11"/>
        <end position="20"/>
    </location>
</feature>
<dbReference type="InterPro" id="IPR036034">
    <property type="entry name" value="PDZ_sf"/>
</dbReference>
<comment type="caution">
    <text evidence="7">The sequence shown here is derived from an EMBL/GenBank/DDBJ whole genome shotgun (WGS) entry which is preliminary data.</text>
</comment>
<evidence type="ECO:0000259" key="6">
    <source>
        <dbReference type="PROSITE" id="PS50106"/>
    </source>
</evidence>
<evidence type="ECO:0000313" key="7">
    <source>
        <dbReference type="EMBL" id="KAI7842641.1"/>
    </source>
</evidence>
<dbReference type="InterPro" id="IPR004447">
    <property type="entry name" value="Peptidase_S41A"/>
</dbReference>
<evidence type="ECO:0000256" key="2">
    <source>
        <dbReference type="ARBA" id="ARBA00022670"/>
    </source>
</evidence>
<accession>A0AAD5DUT1</accession>
<dbReference type="Pfam" id="PF17820">
    <property type="entry name" value="PDZ_6"/>
    <property type="match status" value="1"/>
</dbReference>
<dbReference type="SMART" id="SM00245">
    <property type="entry name" value="TSPc"/>
    <property type="match status" value="1"/>
</dbReference>
<dbReference type="GO" id="GO:0006508">
    <property type="term" value="P:proteolysis"/>
    <property type="evidence" value="ECO:0007669"/>
    <property type="project" value="UniProtKB-KW"/>
</dbReference>
<dbReference type="PANTHER" id="PTHR32060">
    <property type="entry name" value="TAIL-SPECIFIC PROTEASE"/>
    <property type="match status" value="1"/>
</dbReference>
<dbReference type="AlphaFoldDB" id="A0AAD5DUT1"/>
<sequence>MQQWSTSCLTARPGQAAVRPAPAPRARRLHLRSGLRFAPQARLGDGEQQAQSLPTQLARGLAAAAAAALLALPAAPPAHADSLTFPLARDPATFAVQKTMVEAWAIVNETFVSPPPPEWDEELVASLSAVADAKSGEDARKEIPALLSKLNDPFTRWLPPKQYQDFRIGNDGALSGVGMMIASDPDSGKLVVLAPIKGSPAEAAGIQPGDELLNVDGTSTSGLDTDGVAQRLRGPADSSVWVKVARRRPEIPGVADQPPGVEYKQFRLRRAQVELNPVFATTMHQNDHVYGYVRLVNFSQHAPVDMSKAIYQLKRDGAEAFILDLRNNPGGMVSSAMEIAGLWIDGPAPVFNVEDRDGVGTQMVGLREPTVAATHMPLVVLVNKQSASASEILAGALRDNHRAEVLGEPTFGKGKIQSVFELADGSALFVTVAKYQTPGGSEIDQVGVQPDSACRLLGSDGPRISMSGIPVGPGASEAVVEELETDDCVLTAQSLLEKKVERGGASAFFASAKMRSAPPLLASQL</sequence>
<organism evidence="7 8">
    <name type="scientific">Chlorella ohadii</name>
    <dbReference type="NCBI Taxonomy" id="2649997"/>
    <lineage>
        <taxon>Eukaryota</taxon>
        <taxon>Viridiplantae</taxon>
        <taxon>Chlorophyta</taxon>
        <taxon>core chlorophytes</taxon>
        <taxon>Trebouxiophyceae</taxon>
        <taxon>Chlorellales</taxon>
        <taxon>Chlorellaceae</taxon>
        <taxon>Chlorella clade</taxon>
        <taxon>Chlorella</taxon>
    </lineage>
</organism>
<dbReference type="SUPFAM" id="SSF50156">
    <property type="entry name" value="PDZ domain-like"/>
    <property type="match status" value="1"/>
</dbReference>
<feature type="region of interest" description="Disordered" evidence="5">
    <location>
        <begin position="1"/>
        <end position="25"/>
    </location>
</feature>
<dbReference type="GO" id="GO:0008236">
    <property type="term" value="F:serine-type peptidase activity"/>
    <property type="evidence" value="ECO:0007669"/>
    <property type="project" value="UniProtKB-KW"/>
</dbReference>
<dbReference type="InterPro" id="IPR001478">
    <property type="entry name" value="PDZ"/>
</dbReference>
<dbReference type="GO" id="GO:0004175">
    <property type="term" value="F:endopeptidase activity"/>
    <property type="evidence" value="ECO:0007669"/>
    <property type="project" value="TreeGrafter"/>
</dbReference>
<reference evidence="7" key="1">
    <citation type="submission" date="2020-11" db="EMBL/GenBank/DDBJ databases">
        <title>Chlorella ohadii genome sequencing and assembly.</title>
        <authorList>
            <person name="Murik O."/>
            <person name="Treves H."/>
            <person name="Kedem I."/>
            <person name="Shotland Y."/>
            <person name="Kaplan A."/>
        </authorList>
    </citation>
    <scope>NUCLEOTIDE SEQUENCE</scope>
    <source>
        <strain evidence="7">1</strain>
    </source>
</reference>
<dbReference type="PROSITE" id="PS50106">
    <property type="entry name" value="PDZ"/>
    <property type="match status" value="1"/>
</dbReference>
<dbReference type="Gene3D" id="3.90.226.10">
    <property type="entry name" value="2-enoyl-CoA Hydratase, Chain A, domain 1"/>
    <property type="match status" value="1"/>
</dbReference>
<comment type="similarity">
    <text evidence="1">Belongs to the peptidase S41A family.</text>
</comment>
<evidence type="ECO:0000256" key="4">
    <source>
        <dbReference type="ARBA" id="ARBA00022825"/>
    </source>
</evidence>
<protein>
    <recommendedName>
        <fullName evidence="6">PDZ domain-containing protein</fullName>
    </recommendedName>
</protein>
<feature type="domain" description="PDZ" evidence="6">
    <location>
        <begin position="170"/>
        <end position="233"/>
    </location>
</feature>
<dbReference type="CDD" id="cd07560">
    <property type="entry name" value="Peptidase_S41_CPP"/>
    <property type="match status" value="1"/>
</dbReference>
<dbReference type="SMART" id="SM00228">
    <property type="entry name" value="PDZ"/>
    <property type="match status" value="1"/>
</dbReference>
<name>A0AAD5DUT1_9CHLO</name>
<dbReference type="Gene3D" id="3.30.750.44">
    <property type="match status" value="1"/>
</dbReference>
<dbReference type="SUPFAM" id="SSF52096">
    <property type="entry name" value="ClpP/crotonase"/>
    <property type="match status" value="1"/>
</dbReference>
<keyword evidence="3" id="KW-0378">Hydrolase</keyword>
<evidence type="ECO:0000256" key="1">
    <source>
        <dbReference type="ARBA" id="ARBA00009179"/>
    </source>
</evidence>
<dbReference type="Pfam" id="PF03572">
    <property type="entry name" value="Peptidase_S41"/>
    <property type="match status" value="1"/>
</dbReference>
<keyword evidence="8" id="KW-1185">Reference proteome</keyword>
<dbReference type="Gene3D" id="2.30.42.10">
    <property type="match status" value="1"/>
</dbReference>
<dbReference type="InterPro" id="IPR029045">
    <property type="entry name" value="ClpP/crotonase-like_dom_sf"/>
</dbReference>
<dbReference type="CDD" id="cd06782">
    <property type="entry name" value="cpPDZ_CPP-like"/>
    <property type="match status" value="1"/>
</dbReference>
<evidence type="ECO:0000256" key="3">
    <source>
        <dbReference type="ARBA" id="ARBA00022801"/>
    </source>
</evidence>